<reference evidence="1" key="2">
    <citation type="submission" date="2021-05" db="EMBL/GenBank/DDBJ databases">
        <title>Protein family content uncovers lineage relationships and bacterial pathway maintenance mechanisms in DPANN archaea.</title>
        <authorList>
            <person name="Castelle C.J."/>
            <person name="Meheust R."/>
            <person name="Jaffe A.L."/>
            <person name="Seitz K."/>
            <person name="Gong X."/>
            <person name="Baker B.J."/>
            <person name="Banfield J.F."/>
        </authorList>
    </citation>
    <scope>NUCLEOTIDE SEQUENCE</scope>
    <source>
        <strain evidence="1">RIFCSPLOWO2_01_FULL_58_19</strain>
    </source>
</reference>
<dbReference type="SUPFAM" id="SSF56784">
    <property type="entry name" value="HAD-like"/>
    <property type="match status" value="1"/>
</dbReference>
<evidence type="ECO:0000313" key="2">
    <source>
        <dbReference type="Proteomes" id="UP000678237"/>
    </source>
</evidence>
<sequence length="293" mass="33295">MALTSLVAKTFKEAKMVTGLAKNTLVFKLKRRALRKRFRFGKIETIVVDMDGTLFESDAGKEALNLTFSDLVEEGIPRGELIYNLIMRRISHGIYSIEDAIINGNKLLAGKGFKRSDFRKVLEMCKPGLRLQLIQALKELKKRTNAKLVLATLSSVEFGQDLNDFLRRKHGFKFDGIIGSSLVFDRQNRITGLREIIGTRNRVIGSIRVRTKLKALRDLFRERGWRFDLNTALLITDGYGDIDLAKDMKTVLIKPRRMMNVAQKVSQKLRLADLIVKDDCGLKERLLALIGGR</sequence>
<proteinExistence type="predicted"/>
<reference evidence="1" key="1">
    <citation type="submission" date="2021-03" db="EMBL/GenBank/DDBJ databases">
        <authorList>
            <person name="Jaffe A."/>
        </authorList>
    </citation>
    <scope>NUCLEOTIDE SEQUENCE</scope>
    <source>
        <strain evidence="1">RIFCSPLOWO2_01_FULL_58_19</strain>
    </source>
</reference>
<dbReference type="EMBL" id="JAGVWE010000004">
    <property type="protein sequence ID" value="MBS3063239.1"/>
    <property type="molecule type" value="Genomic_DNA"/>
</dbReference>
<dbReference type="InterPro" id="IPR023214">
    <property type="entry name" value="HAD_sf"/>
</dbReference>
<organism evidence="1 2">
    <name type="scientific">Candidatus Iainarchaeum sp</name>
    <dbReference type="NCBI Taxonomy" id="3101447"/>
    <lineage>
        <taxon>Archaea</taxon>
        <taxon>Candidatus Iainarchaeota</taxon>
        <taxon>Candidatus Iainarchaeia</taxon>
        <taxon>Candidatus Iainarchaeales</taxon>
        <taxon>Candidatus Iainarchaeaceae</taxon>
        <taxon>Candidatus Iainarchaeum</taxon>
    </lineage>
</organism>
<dbReference type="InterPro" id="IPR036412">
    <property type="entry name" value="HAD-like_sf"/>
</dbReference>
<gene>
    <name evidence="1" type="ORF">J4203_05165</name>
</gene>
<accession>A0A8T4LC82</accession>
<keyword evidence="1" id="KW-0378">Hydrolase</keyword>
<protein>
    <submittedName>
        <fullName evidence="1">Haloacid dehalogenase-like hydrolase</fullName>
    </submittedName>
</protein>
<dbReference type="Pfam" id="PF12710">
    <property type="entry name" value="HAD"/>
    <property type="match status" value="1"/>
</dbReference>
<evidence type="ECO:0000313" key="1">
    <source>
        <dbReference type="EMBL" id="MBS3063239.1"/>
    </source>
</evidence>
<dbReference type="GO" id="GO:0016787">
    <property type="term" value="F:hydrolase activity"/>
    <property type="evidence" value="ECO:0007669"/>
    <property type="project" value="UniProtKB-KW"/>
</dbReference>
<dbReference type="Proteomes" id="UP000678237">
    <property type="component" value="Unassembled WGS sequence"/>
</dbReference>
<comment type="caution">
    <text evidence="1">The sequence shown here is derived from an EMBL/GenBank/DDBJ whole genome shotgun (WGS) entry which is preliminary data.</text>
</comment>
<dbReference type="AlphaFoldDB" id="A0A8T4LC82"/>
<name>A0A8T4LC82_9ARCH</name>
<dbReference type="Gene3D" id="3.40.50.1000">
    <property type="entry name" value="HAD superfamily/HAD-like"/>
    <property type="match status" value="1"/>
</dbReference>